<keyword evidence="2" id="KW-0479">Metal-binding</keyword>
<dbReference type="FunFam" id="3.40.50.300:FF:000533">
    <property type="entry name" value="Helicase, Snf2 family"/>
    <property type="match status" value="1"/>
</dbReference>
<dbReference type="GO" id="GO:0005524">
    <property type="term" value="F:ATP binding"/>
    <property type="evidence" value="ECO:0007669"/>
    <property type="project" value="InterPro"/>
</dbReference>
<keyword evidence="6" id="KW-0347">Helicase</keyword>
<dbReference type="GO" id="GO:0004386">
    <property type="term" value="F:helicase activity"/>
    <property type="evidence" value="ECO:0007669"/>
    <property type="project" value="UniProtKB-KW"/>
</dbReference>
<keyword evidence="6" id="KW-0547">Nucleotide-binding</keyword>
<evidence type="ECO:0000259" key="4">
    <source>
        <dbReference type="PROSITE" id="PS51192"/>
    </source>
</evidence>
<dbReference type="Pfam" id="PF12419">
    <property type="entry name" value="DUF3670"/>
    <property type="match status" value="1"/>
</dbReference>
<dbReference type="InterPro" id="IPR007527">
    <property type="entry name" value="Znf_SWIM"/>
</dbReference>
<dbReference type="InterPro" id="IPR000330">
    <property type="entry name" value="SNF2_N"/>
</dbReference>
<dbReference type="PANTHER" id="PTHR45629:SF7">
    <property type="entry name" value="DNA EXCISION REPAIR PROTEIN ERCC-6-RELATED"/>
    <property type="match status" value="1"/>
</dbReference>
<dbReference type="KEGG" id="mmil:sm9_1495"/>
<gene>
    <name evidence="6" type="ORF">sm9_1495</name>
</gene>
<evidence type="ECO:0000259" key="5">
    <source>
        <dbReference type="PROSITE" id="PS51194"/>
    </source>
</evidence>
<dbReference type="Proteomes" id="UP000067738">
    <property type="component" value="Chromosome"/>
</dbReference>
<dbReference type="InterPro" id="IPR022138">
    <property type="entry name" value="DUF3670"/>
</dbReference>
<dbReference type="PROSITE" id="PS50966">
    <property type="entry name" value="ZF_SWIM"/>
    <property type="match status" value="1"/>
</dbReference>
<dbReference type="SMART" id="SM00487">
    <property type="entry name" value="DEXDc"/>
    <property type="match status" value="1"/>
</dbReference>
<evidence type="ECO:0000256" key="1">
    <source>
        <dbReference type="ARBA" id="ARBA00022801"/>
    </source>
</evidence>
<evidence type="ECO:0000313" key="7">
    <source>
        <dbReference type="Proteomes" id="UP000067738"/>
    </source>
</evidence>
<dbReference type="PROSITE" id="PS51194">
    <property type="entry name" value="HELICASE_CTER"/>
    <property type="match status" value="1"/>
</dbReference>
<dbReference type="GO" id="GO:0008270">
    <property type="term" value="F:zinc ion binding"/>
    <property type="evidence" value="ECO:0007669"/>
    <property type="project" value="UniProtKB-KW"/>
</dbReference>
<dbReference type="InterPro" id="IPR038718">
    <property type="entry name" value="SNF2-like_sf"/>
</dbReference>
<keyword evidence="1" id="KW-0378">Hydrolase</keyword>
<keyword evidence="2" id="KW-0862">Zinc</keyword>
<dbReference type="SMART" id="SM00490">
    <property type="entry name" value="HELICc"/>
    <property type="match status" value="1"/>
</dbReference>
<dbReference type="PATRIC" id="fig|230361.4.peg.1542"/>
<protein>
    <submittedName>
        <fullName evidence="6">Helicase SNF2 family</fullName>
    </submittedName>
</protein>
<keyword evidence="7" id="KW-1185">Reference proteome</keyword>
<keyword evidence="6" id="KW-0067">ATP-binding</keyword>
<dbReference type="InterPro" id="IPR001650">
    <property type="entry name" value="Helicase_C-like"/>
</dbReference>
<dbReference type="CDD" id="cd18012">
    <property type="entry name" value="DEXQc_arch_SWI2_SNF2"/>
    <property type="match status" value="1"/>
</dbReference>
<dbReference type="CDD" id="cd18793">
    <property type="entry name" value="SF2_C_SNF"/>
    <property type="match status" value="1"/>
</dbReference>
<feature type="domain" description="Helicase ATP-binding" evidence="4">
    <location>
        <begin position="712"/>
        <end position="869"/>
    </location>
</feature>
<proteinExistence type="predicted"/>
<dbReference type="EMBL" id="CP011266">
    <property type="protein sequence ID" value="ALT69275.1"/>
    <property type="molecule type" value="Genomic_DNA"/>
</dbReference>
<dbReference type="GO" id="GO:0015616">
    <property type="term" value="F:DNA translocase activity"/>
    <property type="evidence" value="ECO:0007669"/>
    <property type="project" value="TreeGrafter"/>
</dbReference>
<dbReference type="PROSITE" id="PS51192">
    <property type="entry name" value="HELICASE_ATP_BIND_1"/>
    <property type="match status" value="1"/>
</dbReference>
<dbReference type="AlphaFoldDB" id="A0A0U3CHN8"/>
<accession>A0A0U3CHN8</accession>
<dbReference type="SUPFAM" id="SSF52540">
    <property type="entry name" value="P-loop containing nucleoside triphosphate hydrolases"/>
    <property type="match status" value="2"/>
</dbReference>
<feature type="domain" description="Helicase C-terminal" evidence="5">
    <location>
        <begin position="995"/>
        <end position="1154"/>
    </location>
</feature>
<dbReference type="Pfam" id="PF00176">
    <property type="entry name" value="SNF2-rel_dom"/>
    <property type="match status" value="1"/>
</dbReference>
<evidence type="ECO:0000259" key="3">
    <source>
        <dbReference type="PROSITE" id="PS50966"/>
    </source>
</evidence>
<feature type="domain" description="SWIM-type" evidence="3">
    <location>
        <begin position="118"/>
        <end position="154"/>
    </location>
</feature>
<dbReference type="GO" id="GO:0016787">
    <property type="term" value="F:hydrolase activity"/>
    <property type="evidence" value="ECO:0007669"/>
    <property type="project" value="UniProtKB-KW"/>
</dbReference>
<organism evidence="6 7">
    <name type="scientific">Methanobrevibacter millerae</name>
    <dbReference type="NCBI Taxonomy" id="230361"/>
    <lineage>
        <taxon>Archaea</taxon>
        <taxon>Methanobacteriati</taxon>
        <taxon>Methanobacteriota</taxon>
        <taxon>Methanomada group</taxon>
        <taxon>Methanobacteria</taxon>
        <taxon>Methanobacteriales</taxon>
        <taxon>Methanobacteriaceae</taxon>
        <taxon>Methanobrevibacter</taxon>
    </lineage>
</organism>
<evidence type="ECO:0000256" key="2">
    <source>
        <dbReference type="PROSITE-ProRule" id="PRU00325"/>
    </source>
</evidence>
<dbReference type="PANTHER" id="PTHR45629">
    <property type="entry name" value="SNF2/RAD54 FAMILY MEMBER"/>
    <property type="match status" value="1"/>
</dbReference>
<dbReference type="InterPro" id="IPR014001">
    <property type="entry name" value="Helicase_ATP-bd"/>
</dbReference>
<reference evidence="6 7" key="1">
    <citation type="submission" date="2015-04" db="EMBL/GenBank/DDBJ databases">
        <title>The complete genome sequence of the rumen methanogen Methanobrevibacter millerae SM9.</title>
        <authorList>
            <person name="Leahy S.C."/>
            <person name="Kelly W.J."/>
            <person name="Pacheco D.M."/>
            <person name="Li D."/>
            <person name="Altermann E."/>
            <person name="Attwood G.T."/>
        </authorList>
    </citation>
    <scope>NUCLEOTIDE SEQUENCE [LARGE SCALE GENOMIC DNA]</scope>
    <source>
        <strain evidence="6 7">SM9</strain>
    </source>
</reference>
<dbReference type="InterPro" id="IPR027417">
    <property type="entry name" value="P-loop_NTPase"/>
</dbReference>
<sequence>MNITVIAFYILNFKLYLMNFEKDLVNSWLDNIKTLDNKNHLKHGKIYASDGSVQDFEISDNIVTANVEGAPGDFYNVKIEFKKLSSSDNEKLNRLIKNSQHLQRFILNGNIPEELFFNDVKIIPDSITDFKMSCDCNNTGLFCKHKAAVFHYLSKELLKNPFLILTLRDYHVDTLFEDENQVKGIYDLFNDKKIVKNNDVGDIPFLINDFKFLLDDKTDFFKSNTLSFKSILIDTLMDFSHIIDSIYDEKHYYLHYINFGDSFRIESENFDYIFKEKWYHPEKWEKFHFSIDENYNIISFDTGLALNFKIRNLKHALFGLFAEFQYSDIAEYNSDLMFFHEIFQTTSELILKNALIPEFFRLDNGCYAIRWIPSYDSDVSLRIENLACRCPDDLISFKGAPLGKYDQVVCAVSMFFTGFAYYIYYNIKPGLMKSLKNNIYYNLFFFESQNIPKGVENTISSWLSPLFRELDFHFILEVSQENEMFKITPKVIMDDESVDLTDILSSGKYPEIIRNSNIIGDLFSKYLFDVDLNQTIMLDIKDFLFFNHALIKRFEKNGIDVILPDELTIEKSAKLSLTSEDDFSSKTTLTLDDLNKFDWKVAIGDETFSLNEFENLSKNYNGLVKINNKYLRINTEDLANINRQTDLIPINPTQNDLMHFILSGDVDKLNIGINDKLSQLINGLFDIDDASLPEKLNGELRPYQKTGFSWLYQNMKLGFGSILADDMGLGKTLQVLTTILYLKENNSIKGNVLVVAPTSLLSNWQKEIEKFTPTLTSFIYHGINRKLPSEDVDIILTSYGMVRQDFKLINELDIFLCVIDEAQNIKNPSSKQTQAIKSLDVAHKMALSGTPIENRLSEYWSIFDFINKGYLYSLRIFNEKFIKPIENNHDEKVLSTFKKITSPFILRRHKSDKNIIKDLPDKIVNDIYCNLTLKQAALYEETLNVLIRDVEDSEGISRKGMILKLITSLKQICNHPAQYSKSNKMSVDESGKMQVLINILETILENQEKVIIFTQYVEMGEILKKLIEEHFNQDVLFFHGQISRKKRDEMVDKFQNNENYSIMILSLKAGGTGLNLTAASNVIHYDLWWNPAVENQATDRAYRIGQEKNVMVYRFITTGTFEERINQVLSEKVELAELAIDSNESFITEMTDSDLKEMLKLRQIKWN</sequence>
<dbReference type="InterPro" id="IPR050496">
    <property type="entry name" value="SNF2_RAD54_helicase_repair"/>
</dbReference>
<evidence type="ECO:0000313" key="6">
    <source>
        <dbReference type="EMBL" id="ALT69275.1"/>
    </source>
</evidence>
<name>A0A0U3CHN8_9EURY</name>
<dbReference type="Gene3D" id="3.40.50.300">
    <property type="entry name" value="P-loop containing nucleotide triphosphate hydrolases"/>
    <property type="match status" value="1"/>
</dbReference>
<keyword evidence="2" id="KW-0863">Zinc-finger</keyword>
<dbReference type="InterPro" id="IPR049730">
    <property type="entry name" value="SNF2/RAD54-like_C"/>
</dbReference>
<dbReference type="Pfam" id="PF00271">
    <property type="entry name" value="Helicase_C"/>
    <property type="match status" value="1"/>
</dbReference>
<dbReference type="Gene3D" id="3.40.50.10810">
    <property type="entry name" value="Tandem AAA-ATPase domain"/>
    <property type="match status" value="1"/>
</dbReference>